<proteinExistence type="predicted"/>
<protein>
    <submittedName>
        <fullName evidence="2">Uncharacterized protein</fullName>
    </submittedName>
</protein>
<evidence type="ECO:0000313" key="2">
    <source>
        <dbReference type="EMBL" id="SNX96674.1"/>
    </source>
</evidence>
<keyword evidence="3" id="KW-1185">Reference proteome</keyword>
<name>A0A285EEP8_9ACTN</name>
<feature type="region of interest" description="Disordered" evidence="1">
    <location>
        <begin position="33"/>
        <end position="71"/>
    </location>
</feature>
<dbReference type="EMBL" id="OBDO01000005">
    <property type="protein sequence ID" value="SNX96674.1"/>
    <property type="molecule type" value="Genomic_DNA"/>
</dbReference>
<accession>A0A285EEP8</accession>
<gene>
    <name evidence="2" type="ORF">SAMN06893097_1056</name>
</gene>
<organism evidence="2 3">
    <name type="scientific">Geodermatophilus sabuli</name>
    <dbReference type="NCBI Taxonomy" id="1564158"/>
    <lineage>
        <taxon>Bacteria</taxon>
        <taxon>Bacillati</taxon>
        <taxon>Actinomycetota</taxon>
        <taxon>Actinomycetes</taxon>
        <taxon>Geodermatophilales</taxon>
        <taxon>Geodermatophilaceae</taxon>
        <taxon>Geodermatophilus</taxon>
    </lineage>
</organism>
<evidence type="ECO:0000256" key="1">
    <source>
        <dbReference type="SAM" id="MobiDB-lite"/>
    </source>
</evidence>
<dbReference type="RefSeq" id="WP_097206692.1">
    <property type="nucleotide sequence ID" value="NZ_JACHXB010000001.1"/>
</dbReference>
<dbReference type="Proteomes" id="UP000219514">
    <property type="component" value="Unassembled WGS sequence"/>
</dbReference>
<dbReference type="AlphaFoldDB" id="A0A285EEP8"/>
<sequence>MSGTPTPCSAGLRRRRRGSAPALLAVAVLAASCTSSSDEGPRGGGGQGRELPFAVDSPWNSPIPEDPDLDGDSGDMVSALLEDGGAIALLYEYGVPVYEVDGETPPVDVECTRTGWGECPLESEPIPVPEGATPSTGSDGAMVVVDEATGRVYDFWQARPTGSGWEASWGTWADVESDGTGGEAGGSTGGATGAGVNLLAGLIRTAEIEEGRIEHALAIVSDNSCPGVYRYPATKTDGHAEDLPCIPQGARVQLDPTIDVSAIPGITPGEVSVARALQEYGGYVRDSSEVAMGIAFEVPTDSDDPYPDVAGFPWDYYDMPHIPWDRLRVLASWDGS</sequence>
<evidence type="ECO:0000313" key="3">
    <source>
        <dbReference type="Proteomes" id="UP000219514"/>
    </source>
</evidence>
<reference evidence="2 3" key="1">
    <citation type="submission" date="2017-09" db="EMBL/GenBank/DDBJ databases">
        <authorList>
            <person name="Ehlers B."/>
            <person name="Leendertz F.H."/>
        </authorList>
    </citation>
    <scope>NUCLEOTIDE SEQUENCE [LARGE SCALE GENOMIC DNA]</scope>
    <source>
        <strain evidence="2 3">DSM 46844</strain>
    </source>
</reference>
<feature type="region of interest" description="Disordered" evidence="1">
    <location>
        <begin position="118"/>
        <end position="139"/>
    </location>
</feature>
<dbReference type="OrthoDB" id="8771597at2"/>